<dbReference type="PANTHER" id="PTHR30487">
    <property type="entry name" value="TYPE 4 PREPILIN-LIKE PROTEINS LEADER PEPTIDE-PROCESSING ENZYME"/>
    <property type="match status" value="1"/>
</dbReference>
<evidence type="ECO:0000256" key="1">
    <source>
        <dbReference type="SAM" id="Phobius"/>
    </source>
</evidence>
<protein>
    <submittedName>
        <fullName evidence="3">Leader peptidase (Prepilin peptidase) / N-methyltransferase</fullName>
    </submittedName>
</protein>
<dbReference type="EMBL" id="FMXP01000017">
    <property type="protein sequence ID" value="SDB27479.1"/>
    <property type="molecule type" value="Genomic_DNA"/>
</dbReference>
<sequence>MLGASFGSFIGLLVDRFPEKSIIYPQSHCDSCGQCLQVRDLIPIFSQLINRFSCRFCGVSIPKSYAIIEIALGLTFILYGLDYLNLAQLLALMLSLTLSLYDIKDQSFPVIIWLLATALLLTLSGIKTLALILFLLGIIAELFDIGIGSGDFFYLSSLALILNWQSLLWIIQLASLLGILACLLHKNKRIPFVPYLSLAYLVVQTVLIMTDLQIFP</sequence>
<keyword evidence="3" id="KW-0489">Methyltransferase</keyword>
<feature type="transmembrane region" description="Helical" evidence="1">
    <location>
        <begin position="65"/>
        <end position="81"/>
    </location>
</feature>
<keyword evidence="1" id="KW-0472">Membrane</keyword>
<dbReference type="eggNOG" id="COG1989">
    <property type="taxonomic scope" value="Bacteria"/>
</dbReference>
<dbReference type="InterPro" id="IPR010627">
    <property type="entry name" value="Prepilin_pept_A24_N"/>
</dbReference>
<evidence type="ECO:0000313" key="4">
    <source>
        <dbReference type="Proteomes" id="UP000182508"/>
    </source>
</evidence>
<feature type="transmembrane region" description="Helical" evidence="1">
    <location>
        <begin position="152"/>
        <end position="183"/>
    </location>
</feature>
<organism evidence="3 4">
    <name type="scientific">Streptococcus henryi</name>
    <dbReference type="NCBI Taxonomy" id="439219"/>
    <lineage>
        <taxon>Bacteria</taxon>
        <taxon>Bacillati</taxon>
        <taxon>Bacillota</taxon>
        <taxon>Bacilli</taxon>
        <taxon>Lactobacillales</taxon>
        <taxon>Streptococcaceae</taxon>
        <taxon>Streptococcus</taxon>
    </lineage>
</organism>
<evidence type="ECO:0000259" key="2">
    <source>
        <dbReference type="Pfam" id="PF06750"/>
    </source>
</evidence>
<keyword evidence="3" id="KW-0808">Transferase</keyword>
<dbReference type="GO" id="GO:0008168">
    <property type="term" value="F:methyltransferase activity"/>
    <property type="evidence" value="ECO:0007669"/>
    <property type="project" value="UniProtKB-KW"/>
</dbReference>
<dbReference type="GO" id="GO:0006465">
    <property type="term" value="P:signal peptide processing"/>
    <property type="evidence" value="ECO:0007669"/>
    <property type="project" value="TreeGrafter"/>
</dbReference>
<dbReference type="GO" id="GO:0032259">
    <property type="term" value="P:methylation"/>
    <property type="evidence" value="ECO:0007669"/>
    <property type="project" value="UniProtKB-KW"/>
</dbReference>
<reference evidence="3 4" key="1">
    <citation type="submission" date="2016-10" db="EMBL/GenBank/DDBJ databases">
        <authorList>
            <person name="de Groot N.N."/>
        </authorList>
    </citation>
    <scope>NUCLEOTIDE SEQUENCE [LARGE SCALE GENOMIC DNA]</scope>
    <source>
        <strain evidence="3 4">A-4</strain>
    </source>
</reference>
<accession>A0A1G6C3M7</accession>
<evidence type="ECO:0000313" key="3">
    <source>
        <dbReference type="EMBL" id="SDB27479.1"/>
    </source>
</evidence>
<dbReference type="PANTHER" id="PTHR30487:SF0">
    <property type="entry name" value="PREPILIN LEADER PEPTIDASE_N-METHYLTRANSFERASE-RELATED"/>
    <property type="match status" value="1"/>
</dbReference>
<dbReference type="Pfam" id="PF06750">
    <property type="entry name" value="A24_N_bact"/>
    <property type="match status" value="1"/>
</dbReference>
<proteinExistence type="predicted"/>
<dbReference type="AlphaFoldDB" id="A0A1G6C3M7"/>
<feature type="transmembrane region" description="Helical" evidence="1">
    <location>
        <begin position="110"/>
        <end position="140"/>
    </location>
</feature>
<dbReference type="STRING" id="439219.SAMN02910293_01371"/>
<keyword evidence="1" id="KW-0812">Transmembrane</keyword>
<dbReference type="GO" id="GO:0005886">
    <property type="term" value="C:plasma membrane"/>
    <property type="evidence" value="ECO:0007669"/>
    <property type="project" value="TreeGrafter"/>
</dbReference>
<dbReference type="GO" id="GO:0004190">
    <property type="term" value="F:aspartic-type endopeptidase activity"/>
    <property type="evidence" value="ECO:0007669"/>
    <property type="project" value="TreeGrafter"/>
</dbReference>
<dbReference type="InterPro" id="IPR050882">
    <property type="entry name" value="Prepilin_peptidase/N-MTase"/>
</dbReference>
<dbReference type="Proteomes" id="UP000182508">
    <property type="component" value="Unassembled WGS sequence"/>
</dbReference>
<keyword evidence="1" id="KW-1133">Transmembrane helix</keyword>
<keyword evidence="4" id="KW-1185">Reference proteome</keyword>
<name>A0A1G6C3M7_9STRE</name>
<feature type="transmembrane region" description="Helical" evidence="1">
    <location>
        <begin position="195"/>
        <end position="215"/>
    </location>
</feature>
<gene>
    <name evidence="3" type="ORF">SAMN02910293_01371</name>
</gene>
<feature type="domain" description="Prepilin peptidase A24 N-terminal" evidence="2">
    <location>
        <begin position="2"/>
        <end position="80"/>
    </location>
</feature>